<evidence type="ECO:0000256" key="2">
    <source>
        <dbReference type="SAM" id="SignalP"/>
    </source>
</evidence>
<dbReference type="InterPro" id="IPR011743">
    <property type="entry name" value="Caa3_sub_IV"/>
</dbReference>
<accession>X7FAD7</accession>
<keyword evidence="1" id="KW-0472">Membrane</keyword>
<evidence type="ECO:0000313" key="3">
    <source>
        <dbReference type="EMBL" id="ETX29046.1"/>
    </source>
</evidence>
<name>X7FAD7_9RHOB</name>
<keyword evidence="1" id="KW-0812">Transmembrane</keyword>
<organism evidence="3 4">
    <name type="scientific">Roseivivax isoporae LMG 25204</name>
    <dbReference type="NCBI Taxonomy" id="1449351"/>
    <lineage>
        <taxon>Bacteria</taxon>
        <taxon>Pseudomonadati</taxon>
        <taxon>Pseudomonadota</taxon>
        <taxon>Alphaproteobacteria</taxon>
        <taxon>Rhodobacterales</taxon>
        <taxon>Roseobacteraceae</taxon>
        <taxon>Roseivivax</taxon>
    </lineage>
</organism>
<keyword evidence="2" id="KW-0732">Signal</keyword>
<evidence type="ECO:0000256" key="1">
    <source>
        <dbReference type="SAM" id="Phobius"/>
    </source>
</evidence>
<feature type="transmembrane region" description="Helical" evidence="1">
    <location>
        <begin position="40"/>
        <end position="59"/>
    </location>
</feature>
<sequence>MAERSQTRMILRAALLCVAMLALAASSVAAALLLGGWAGTLVPLGIACATAAIVAVGFMEVPHLDAVSAISAALALALVAVLFGLTFTDELTRAHIPPGFGGMAPGEVSTE</sequence>
<feature type="signal peptide" evidence="2">
    <location>
        <begin position="1"/>
        <end position="24"/>
    </location>
</feature>
<dbReference type="EMBL" id="JAME01000013">
    <property type="protein sequence ID" value="ETX29046.1"/>
    <property type="molecule type" value="Genomic_DNA"/>
</dbReference>
<dbReference type="Proteomes" id="UP000023430">
    <property type="component" value="Unassembled WGS sequence"/>
</dbReference>
<dbReference type="RefSeq" id="WP_043770082.1">
    <property type="nucleotide sequence ID" value="NZ_JAME01000013.1"/>
</dbReference>
<feature type="chain" id="PRO_5004978298" evidence="2">
    <location>
        <begin position="25"/>
        <end position="111"/>
    </location>
</feature>
<keyword evidence="1" id="KW-1133">Transmembrane helix</keyword>
<keyword evidence="4" id="KW-1185">Reference proteome</keyword>
<protein>
    <submittedName>
        <fullName evidence="3">Uncharacterized protein</fullName>
    </submittedName>
</protein>
<comment type="caution">
    <text evidence="3">The sequence shown here is derived from an EMBL/GenBank/DDBJ whole genome shotgun (WGS) entry which is preliminary data.</text>
</comment>
<dbReference type="AlphaFoldDB" id="X7FAD7"/>
<feature type="transmembrane region" description="Helical" evidence="1">
    <location>
        <begin position="66"/>
        <end position="87"/>
    </location>
</feature>
<dbReference type="NCBIfam" id="TIGR02229">
    <property type="entry name" value="caa3_sub_IV"/>
    <property type="match status" value="1"/>
</dbReference>
<gene>
    <name evidence="3" type="ORF">RISW2_03635</name>
</gene>
<proteinExistence type="predicted"/>
<reference evidence="3 4" key="1">
    <citation type="submission" date="2014-01" db="EMBL/GenBank/DDBJ databases">
        <title>Roseivivax isoporae LMG 25204 Genome Sequencing.</title>
        <authorList>
            <person name="Lai Q."/>
            <person name="Li G."/>
            <person name="Shao Z."/>
        </authorList>
    </citation>
    <scope>NUCLEOTIDE SEQUENCE [LARGE SCALE GENOMIC DNA]</scope>
    <source>
        <strain evidence="3 4">LMG 25204</strain>
    </source>
</reference>
<evidence type="ECO:0000313" key="4">
    <source>
        <dbReference type="Proteomes" id="UP000023430"/>
    </source>
</evidence>
<dbReference type="STRING" id="1449351.RISW2_03635"/>